<gene>
    <name evidence="1" type="ORF">RRF57_003066</name>
</gene>
<dbReference type="EMBL" id="JAWHQM010000005">
    <property type="protein sequence ID" value="KAK5627351.1"/>
    <property type="molecule type" value="Genomic_DNA"/>
</dbReference>
<comment type="caution">
    <text evidence="1">The sequence shown here is derived from an EMBL/GenBank/DDBJ whole genome shotgun (WGS) entry which is preliminary data.</text>
</comment>
<accession>A0AAN7Z7B9</accession>
<keyword evidence="2" id="KW-1185">Reference proteome</keyword>
<proteinExistence type="predicted"/>
<reference evidence="1 2" key="1">
    <citation type="submission" date="2023-10" db="EMBL/GenBank/DDBJ databases">
        <title>Draft genome sequence of Xylaria bambusicola isolate GMP-LS, the root and basal stem rot pathogen of sugarcane in Indonesia.</title>
        <authorList>
            <person name="Selvaraj P."/>
            <person name="Muralishankar V."/>
            <person name="Muruganantham S."/>
            <person name="Sp S."/>
            <person name="Haryani S."/>
            <person name="Lau K.J.X."/>
            <person name="Naqvi N.I."/>
        </authorList>
    </citation>
    <scope>NUCLEOTIDE SEQUENCE [LARGE SCALE GENOMIC DNA]</scope>
    <source>
        <strain evidence="1">GMP-LS</strain>
    </source>
</reference>
<organism evidence="1 2">
    <name type="scientific">Xylaria bambusicola</name>
    <dbReference type="NCBI Taxonomy" id="326684"/>
    <lineage>
        <taxon>Eukaryota</taxon>
        <taxon>Fungi</taxon>
        <taxon>Dikarya</taxon>
        <taxon>Ascomycota</taxon>
        <taxon>Pezizomycotina</taxon>
        <taxon>Sordariomycetes</taxon>
        <taxon>Xylariomycetidae</taxon>
        <taxon>Xylariales</taxon>
        <taxon>Xylariaceae</taxon>
        <taxon>Xylaria</taxon>
    </lineage>
</organism>
<dbReference type="Proteomes" id="UP001305414">
    <property type="component" value="Unassembled WGS sequence"/>
</dbReference>
<protein>
    <submittedName>
        <fullName evidence="1">Uncharacterized protein</fullName>
    </submittedName>
</protein>
<dbReference type="AlphaFoldDB" id="A0AAN7Z7B9"/>
<sequence length="292" mass="33504">MQVIDNSCDIDCRYSQSSQIVHSTDPTVCPTFLHLHDDRGYCMPDTISTSSLVIKHRASTTNSWEYFYVTSDLQQPIGHGANDTQQFRPMRIGKCVPVGMKVGFPDPCGECEETIQLVHIHKRENESQDAFNNRMTSTNFTQRPPFLLQDIYSQVASISEVQEVYQRWRDNQPEKRIPSFTIERYQAMWYMGTSYSAHGKAERYHWRIPLENVSSKVTRLSGSDNGSMVYEWGKEPGQAGRPTGRILGMVESMSTWSQEDDHAVVVPMINVVKYLEKRLHFLFPPLKAAKRA</sequence>
<evidence type="ECO:0000313" key="1">
    <source>
        <dbReference type="EMBL" id="KAK5627351.1"/>
    </source>
</evidence>
<evidence type="ECO:0000313" key="2">
    <source>
        <dbReference type="Proteomes" id="UP001305414"/>
    </source>
</evidence>
<name>A0AAN7Z7B9_9PEZI</name>